<evidence type="ECO:0000313" key="1">
    <source>
        <dbReference type="EMBL" id="KAI4303495.1"/>
    </source>
</evidence>
<keyword evidence="2" id="KW-1185">Reference proteome</keyword>
<dbReference type="EMBL" id="CM042891">
    <property type="protein sequence ID" value="KAI4303495.1"/>
    <property type="molecule type" value="Genomic_DNA"/>
</dbReference>
<name>A0ACB9L1S9_9MYRT</name>
<protein>
    <submittedName>
        <fullName evidence="1">Uncharacterized protein</fullName>
    </submittedName>
</protein>
<gene>
    <name evidence="1" type="ORF">MLD38_039116</name>
</gene>
<organism evidence="1 2">
    <name type="scientific">Melastoma candidum</name>
    <dbReference type="NCBI Taxonomy" id="119954"/>
    <lineage>
        <taxon>Eukaryota</taxon>
        <taxon>Viridiplantae</taxon>
        <taxon>Streptophyta</taxon>
        <taxon>Embryophyta</taxon>
        <taxon>Tracheophyta</taxon>
        <taxon>Spermatophyta</taxon>
        <taxon>Magnoliopsida</taxon>
        <taxon>eudicotyledons</taxon>
        <taxon>Gunneridae</taxon>
        <taxon>Pentapetalae</taxon>
        <taxon>rosids</taxon>
        <taxon>malvids</taxon>
        <taxon>Myrtales</taxon>
        <taxon>Melastomataceae</taxon>
        <taxon>Melastomatoideae</taxon>
        <taxon>Melastomateae</taxon>
        <taxon>Melastoma</taxon>
    </lineage>
</organism>
<comment type="caution">
    <text evidence="1">The sequence shown here is derived from an EMBL/GenBank/DDBJ whole genome shotgun (WGS) entry which is preliminary data.</text>
</comment>
<accession>A0ACB9L1S9</accession>
<evidence type="ECO:0000313" key="2">
    <source>
        <dbReference type="Proteomes" id="UP001057402"/>
    </source>
</evidence>
<reference evidence="2" key="1">
    <citation type="journal article" date="2023" name="Front. Plant Sci.">
        <title>Chromosomal-level genome assembly of Melastoma candidum provides insights into trichome evolution.</title>
        <authorList>
            <person name="Zhong Y."/>
            <person name="Wu W."/>
            <person name="Sun C."/>
            <person name="Zou P."/>
            <person name="Liu Y."/>
            <person name="Dai S."/>
            <person name="Zhou R."/>
        </authorList>
    </citation>
    <scope>NUCLEOTIDE SEQUENCE [LARGE SCALE GENOMIC DNA]</scope>
</reference>
<proteinExistence type="predicted"/>
<sequence length="496" mass="56162">MDAVALLSICLPLLLIFILRKLLNIRRHRNLPIPPGPTPWPILGNILQLAGSMPHVKFAELSNTFGPLISVRLGMQLVVVGSSPAVAEEILKENDRVLSARFVPAAMPFEIHNLRRFSIGFSPECGEGWKAHRAMCRTELFGGKAIESSAWVREKKAIEMADGIRSKEGMAVDVGMEVFDTVLNSISNTLMSMDLIKPRDASQEDDSMRSLAREYIEIQGEPNISDLYPMLRRMDIQGLRKKAKRLTHKMIDAWRMIIEKRGNGEEGMKETRTRDFLDALIAHNYTKEAIYQIFWELFTAGTDTITVTVEWAMAELVRNPKSMKRLREELDRYIGPCTTEENQLPGLPYLQACVNETLRLHPPATLLLPRRAPEPCKVMDYAIPKDAQILINVWAIGRDPKVWEDPLSFKPERFLDSSLDFKGNHFEFMPFGGGRRICPGLPMAAKQVPLLLATLVNLFDWRVPEGGNLEELDMTEQWGITVKKAQPLLLIPSVRK</sequence>
<dbReference type="Proteomes" id="UP001057402">
    <property type="component" value="Chromosome 12"/>
</dbReference>